<dbReference type="Gene3D" id="1.25.10.10">
    <property type="entry name" value="Leucine-rich Repeat Variant"/>
    <property type="match status" value="1"/>
</dbReference>
<dbReference type="AlphaFoldDB" id="A0AA37KQI5"/>
<evidence type="ECO:0000259" key="2">
    <source>
        <dbReference type="Pfam" id="PF06439"/>
    </source>
</evidence>
<dbReference type="GO" id="GO:0016787">
    <property type="term" value="F:hydrolase activity"/>
    <property type="evidence" value="ECO:0007669"/>
    <property type="project" value="InterPro"/>
</dbReference>
<protein>
    <recommendedName>
        <fullName evidence="2">3-keto-alpha-glucoside-1,2-lyase/3-keto-2-hydroxy-glucal hydratase domain-containing protein</fullName>
    </recommendedName>
</protein>
<dbReference type="EMBL" id="BQOL01000001">
    <property type="protein sequence ID" value="GKI17789.1"/>
    <property type="molecule type" value="Genomic_DNA"/>
</dbReference>
<evidence type="ECO:0000313" key="3">
    <source>
        <dbReference type="EMBL" id="GKI17789.1"/>
    </source>
</evidence>
<dbReference type="SUPFAM" id="SSF48371">
    <property type="entry name" value="ARM repeat"/>
    <property type="match status" value="1"/>
</dbReference>
<feature type="signal peptide" evidence="1">
    <location>
        <begin position="1"/>
        <end position="25"/>
    </location>
</feature>
<reference evidence="3" key="1">
    <citation type="submission" date="2022-01" db="EMBL/GenBank/DDBJ databases">
        <title>Novel bile acid biosynthetic pathways are enriched in the microbiome of centenarians.</title>
        <authorList>
            <person name="Sato Y."/>
            <person name="Atarashi K."/>
            <person name="Plichta R.D."/>
            <person name="Arai Y."/>
            <person name="Sasajima S."/>
            <person name="Kearney M.S."/>
            <person name="Suda W."/>
            <person name="Takeshita K."/>
            <person name="Sasaki T."/>
            <person name="Okamoto S."/>
            <person name="Skelly N.A."/>
            <person name="Okamura Y."/>
            <person name="Vlamakis H."/>
            <person name="Li Y."/>
            <person name="Tanoue T."/>
            <person name="Takei H."/>
            <person name="Nittono H."/>
            <person name="Narushima S."/>
            <person name="Irie J."/>
            <person name="Itoh H."/>
            <person name="Moriya K."/>
            <person name="Sugiura Y."/>
            <person name="Suematsu M."/>
            <person name="Moritoki N."/>
            <person name="Shibata S."/>
            <person name="Littman R.D."/>
            <person name="Fischbach A.M."/>
            <person name="Uwamino Y."/>
            <person name="Inoue T."/>
            <person name="Honda A."/>
            <person name="Hattori M."/>
            <person name="Murai T."/>
            <person name="Xavier J.R."/>
            <person name="Hirose N."/>
            <person name="Honda K."/>
        </authorList>
    </citation>
    <scope>NUCLEOTIDE SEQUENCE</scope>
    <source>
        <strain evidence="3">CE91-St16</strain>
    </source>
</reference>
<sequence>MKKIITRLFILGALIALIALLPAGAAAQQLDARQRNAETVVADGLAQLPAATPAVFNEVMGELAATGSAGVEMIAGMLTPADKGKNATLEYALNGITAYATAPGNEALCADVRKGLVRAIERCADNANRAFLFSQLQLCSAAEDAAWILPYLDDSYLSDYAIRALISTPGTEPVLLAEARKEGLAAERKRALAYAFAEKRMTQAEPLLLGWLGGADARTAEQIYNALAVCGSRASLKPLAAAAAEAGYGWDNTGAADAYLRLLANLVAAGDAQPAVKAAKGLLKCDRQYVRGAALAVLADALGIEKAMPYVLAAVKEGPAEYRYAALQTLGKGDDEIFARVAAGMPRYDAETRTAVLAWLGDCGAVSQSGVITGAVTSSDDRVARAAIEASGRIGGEQALAALVSALEGPHAGAAEKALLAFNGRIDPMVERLLARDDAKVLVPALRLAAARRMTVAADRVFALLDTSDKQVREAAYAALPYVTGPGHMDRLAGLLDAADGQHAVQIQTALIRTSAQLPADKRYGAIAGYMQASKIPARYYPVLAQTGTPEAVASLLAGFREGDREAAFAALLTVESPAMTDILYRIAAENPALADRALMRYADLCAKQPATPVRRCQLYRQGLELKPSAAVRNKLLGYLAGVHEVPALMLAADYLSDPATAGAAAAAVKTIVAKSAPMPGGEAVRSALEQAREVYRELAKSDADAGYAVDEITGLLGKIPAAGFALLPTAGLEGWTAVTADPAGERKLSARRIAGLRKAAAEAMAANWSADGNALVFAGKAPSTIGTEKEYENFELWLEWRSEGEAGLAVRSMSQIRLGGTEGTGLKTQGQTDTPAAAADNAPGTWNTLYAKVVDDRITLIENGVTLAENVVLTNPCAPGEPVCVRGRIELSGLAAPACFRNLYIGELPSTPVFELSPEEAAQGYEVLFDGRSLHKWTGNTVNYVPLDGTIDVTASYGGSGNLYTVKEYGDFDLRFEFRFLRRGVNNGIGIRTPMGVDAAYHGMEIQILDHDAPIYKNLRIYQQHGSVYGIIPAQEHVVFGDLGTWNTMEIHAVGDRITVTVNGRVILDGDIRQACKGHNVSEDGSKKNPYTVDGKNHPGLFNKKGHLGLLGHGAGIQFRNLRVLDLSAGRQ</sequence>
<gene>
    <name evidence="3" type="ORF">CE91St16_06970</name>
</gene>
<dbReference type="RefSeq" id="WP_244076118.1">
    <property type="nucleotide sequence ID" value="NZ_AP025581.1"/>
</dbReference>
<comment type="caution">
    <text evidence="3">The sequence shown here is derived from an EMBL/GenBank/DDBJ whole genome shotgun (WGS) entry which is preliminary data.</text>
</comment>
<dbReference type="Proteomes" id="UP001055105">
    <property type="component" value="Unassembled WGS sequence"/>
</dbReference>
<organism evidence="3 4">
    <name type="scientific">Alistipes finegoldii</name>
    <dbReference type="NCBI Taxonomy" id="214856"/>
    <lineage>
        <taxon>Bacteria</taxon>
        <taxon>Pseudomonadati</taxon>
        <taxon>Bacteroidota</taxon>
        <taxon>Bacteroidia</taxon>
        <taxon>Bacteroidales</taxon>
        <taxon>Rikenellaceae</taxon>
        <taxon>Alistipes</taxon>
    </lineage>
</organism>
<feature type="domain" description="3-keto-alpha-glucoside-1,2-lyase/3-keto-2-hydroxy-glucal hydratase" evidence="2">
    <location>
        <begin position="925"/>
        <end position="1125"/>
    </location>
</feature>
<keyword evidence="1" id="KW-0732">Signal</keyword>
<dbReference type="Pfam" id="PF06439">
    <property type="entry name" value="3keto-disac_hyd"/>
    <property type="match status" value="2"/>
</dbReference>
<dbReference type="InterPro" id="IPR011989">
    <property type="entry name" value="ARM-like"/>
</dbReference>
<feature type="chain" id="PRO_5041241127" description="3-keto-alpha-glucoside-1,2-lyase/3-keto-2-hydroxy-glucal hydratase domain-containing protein" evidence="1">
    <location>
        <begin position="26"/>
        <end position="1133"/>
    </location>
</feature>
<accession>A0AA37KQI5</accession>
<dbReference type="InterPro" id="IPR016024">
    <property type="entry name" value="ARM-type_fold"/>
</dbReference>
<evidence type="ECO:0000256" key="1">
    <source>
        <dbReference type="SAM" id="SignalP"/>
    </source>
</evidence>
<dbReference type="Gene3D" id="2.60.120.560">
    <property type="entry name" value="Exo-inulinase, domain 1"/>
    <property type="match status" value="2"/>
</dbReference>
<feature type="domain" description="3-keto-alpha-glucoside-1,2-lyase/3-keto-2-hydroxy-glucal hydratase" evidence="2">
    <location>
        <begin position="748"/>
        <end position="906"/>
    </location>
</feature>
<dbReference type="InterPro" id="IPR010496">
    <property type="entry name" value="AL/BT2_dom"/>
</dbReference>
<proteinExistence type="predicted"/>
<evidence type="ECO:0000313" key="4">
    <source>
        <dbReference type="Proteomes" id="UP001055105"/>
    </source>
</evidence>
<name>A0AA37KQI5_9BACT</name>